<organism evidence="4 5">
    <name type="scientific">Rhizorhabdus histidinilytica</name>
    <dbReference type="NCBI Taxonomy" id="439228"/>
    <lineage>
        <taxon>Bacteria</taxon>
        <taxon>Pseudomonadati</taxon>
        <taxon>Pseudomonadota</taxon>
        <taxon>Alphaproteobacteria</taxon>
        <taxon>Sphingomonadales</taxon>
        <taxon>Sphingomonadaceae</taxon>
        <taxon>Rhizorhabdus</taxon>
    </lineage>
</organism>
<keyword evidence="4" id="KW-0808">Transferase</keyword>
<evidence type="ECO:0000256" key="2">
    <source>
        <dbReference type="SAM" id="Phobius"/>
    </source>
</evidence>
<evidence type="ECO:0000313" key="4">
    <source>
        <dbReference type="EMBL" id="SKB25023.1"/>
    </source>
</evidence>
<dbReference type="InterPro" id="IPR002656">
    <property type="entry name" value="Acyl_transf_3_dom"/>
</dbReference>
<keyword evidence="5" id="KW-1185">Reference proteome</keyword>
<keyword evidence="2" id="KW-1133">Transmembrane helix</keyword>
<evidence type="ECO:0000256" key="1">
    <source>
        <dbReference type="SAM" id="MobiDB-lite"/>
    </source>
</evidence>
<dbReference type="Proteomes" id="UP000189818">
    <property type="component" value="Unassembled WGS sequence"/>
</dbReference>
<dbReference type="InterPro" id="IPR050879">
    <property type="entry name" value="Acyltransferase_3"/>
</dbReference>
<dbReference type="EMBL" id="FUYM01000001">
    <property type="protein sequence ID" value="SKB25023.1"/>
    <property type="molecule type" value="Genomic_DNA"/>
</dbReference>
<dbReference type="GO" id="GO:0016747">
    <property type="term" value="F:acyltransferase activity, transferring groups other than amino-acyl groups"/>
    <property type="evidence" value="ECO:0007669"/>
    <property type="project" value="InterPro"/>
</dbReference>
<dbReference type="AlphaFoldDB" id="A0A1T4ZRS6"/>
<dbReference type="Pfam" id="PF01757">
    <property type="entry name" value="Acyl_transf_3"/>
    <property type="match status" value="1"/>
</dbReference>
<feature type="transmembrane region" description="Helical" evidence="2">
    <location>
        <begin position="83"/>
        <end position="106"/>
    </location>
</feature>
<reference evidence="5" key="1">
    <citation type="submission" date="2017-02" db="EMBL/GenBank/DDBJ databases">
        <authorList>
            <person name="Varghese N."/>
            <person name="Submissions S."/>
        </authorList>
    </citation>
    <scope>NUCLEOTIDE SEQUENCE [LARGE SCALE GENOMIC DNA]</scope>
    <source>
        <strain evidence="5">UM2</strain>
    </source>
</reference>
<feature type="domain" description="Acyltransferase 3" evidence="3">
    <location>
        <begin position="2"/>
        <end position="344"/>
    </location>
</feature>
<evidence type="ECO:0000259" key="3">
    <source>
        <dbReference type="Pfam" id="PF01757"/>
    </source>
</evidence>
<keyword evidence="2" id="KW-0812">Transmembrane</keyword>
<protein>
    <submittedName>
        <fullName evidence="4">Peptidoglycan/LPS O-acetylase OafA/YrhL, contains acyltransferase and SGNH-hydrolase domains</fullName>
    </submittedName>
</protein>
<feature type="transmembrane region" description="Helical" evidence="2">
    <location>
        <begin position="226"/>
        <end position="245"/>
    </location>
</feature>
<keyword evidence="2" id="KW-0472">Membrane</keyword>
<keyword evidence="4" id="KW-0378">Hydrolase</keyword>
<dbReference type="GO" id="GO:0016787">
    <property type="term" value="F:hydrolase activity"/>
    <property type="evidence" value="ECO:0007669"/>
    <property type="project" value="UniProtKB-KW"/>
</dbReference>
<sequence length="416" mass="44387">MLRGYAALAVALYHFLLAYVPPGRAPMAMDHAGLIAERPFLLAIVNGHFMVAIFFVLSSFVLTKGLVSGTPRSRALTAMAKRLPRLLPLTLIGTLLPFLLFAAGLLPTQEAAQVSGSEWLDRSGGIKYWAPWPDPSLGGAAKDALHLFASGVSQYNSALWTMKYELFGSLLALLSAMIVGARRRPTVDAVLITVLAIAALKIHALCAICVTTVYVTKYLLDRPADIRPAIAAALIAAGLLLGSTFKSIPPSMVADDWMWTQVQRLDWLVHGIGATALLLGMRGLARLREADWWIGHQIGRLSFAIYVVHVPLQSAIGSQMMLALGHRPVPVIAAFFLSMTVILMVAAGVARIDELWVARLNRIFAPRSRPAGQAAAASSTDAASLSATGAGAASTTALRPAGKAKRDTATSTPRPR</sequence>
<evidence type="ECO:0000313" key="5">
    <source>
        <dbReference type="Proteomes" id="UP000189818"/>
    </source>
</evidence>
<feature type="transmembrane region" description="Helical" evidence="2">
    <location>
        <begin position="331"/>
        <end position="352"/>
    </location>
</feature>
<dbReference type="STRING" id="439228.SAMN06295920_10152"/>
<accession>A0A1T4ZRS6</accession>
<name>A0A1T4ZRS6_9SPHN</name>
<feature type="transmembrane region" description="Helical" evidence="2">
    <location>
        <begin position="189"/>
        <end position="214"/>
    </location>
</feature>
<dbReference type="PANTHER" id="PTHR23028">
    <property type="entry name" value="ACETYLTRANSFERASE"/>
    <property type="match status" value="1"/>
</dbReference>
<proteinExistence type="predicted"/>
<gene>
    <name evidence="4" type="ORF">SAMN06295920_10152</name>
</gene>
<keyword evidence="4" id="KW-0012">Acyltransferase</keyword>
<feature type="transmembrane region" description="Helical" evidence="2">
    <location>
        <begin position="265"/>
        <end position="285"/>
    </location>
</feature>
<feature type="transmembrane region" description="Helical" evidence="2">
    <location>
        <begin position="164"/>
        <end position="182"/>
    </location>
</feature>
<dbReference type="PANTHER" id="PTHR23028:SF134">
    <property type="entry name" value="PUTATIVE (AFU_ORTHOLOGUE AFUA_4G08520)-RELATED"/>
    <property type="match status" value="1"/>
</dbReference>
<feature type="transmembrane region" description="Helical" evidence="2">
    <location>
        <begin position="42"/>
        <end position="62"/>
    </location>
</feature>
<dbReference type="OrthoDB" id="9796461at2"/>
<feature type="region of interest" description="Disordered" evidence="1">
    <location>
        <begin position="391"/>
        <end position="416"/>
    </location>
</feature>